<name>A0A3C1KJT7_9GAMM</name>
<proteinExistence type="predicted"/>
<dbReference type="PROSITE" id="PS51257">
    <property type="entry name" value="PROKAR_LIPOPROTEIN"/>
    <property type="match status" value="1"/>
</dbReference>
<evidence type="ECO:0000313" key="3">
    <source>
        <dbReference type="Proteomes" id="UP000259273"/>
    </source>
</evidence>
<evidence type="ECO:0000256" key="1">
    <source>
        <dbReference type="SAM" id="Phobius"/>
    </source>
</evidence>
<sequence>MSNRFRDASLSHQLALIAGLGCLLISLALVALAATSSRHMQKVQQAEFGDALAQQISRRIGVALETGDLLNVAASLHRFVESSSAGKVAIFDVEGRALGEAGEIDGEFLADYRAPVLIGPDVAGEVVITLSTAVAETARIRFLLSLFGLSIVLSLIVYAFTRKAALALLASRLQRQARSIALEENSKTALPANELLQLQHHINALPMDLLRARTGTGSNPANYRDTAVLYLHLISLADYIDTLDEASLHRYTDRLHQIVYAAAGFYGGHLQVVRQFGLAVFFSGSSNGGSAAFRAACCAWLVRSVSKAVEKKMSLSLGMAMAVGQSELGRGDETDIYPGLYIQSTLDELQTLCTSKPPQVMLSPGACEDIDVSSRLEQRPSELGDYAILEEFLNPYDDLLERQLRLTLKRLGNPL</sequence>
<dbReference type="AlphaFoldDB" id="A0A3C1KJT7"/>
<dbReference type="Proteomes" id="UP000259273">
    <property type="component" value="Unassembled WGS sequence"/>
</dbReference>
<keyword evidence="1" id="KW-0812">Transmembrane</keyword>
<evidence type="ECO:0000313" key="2">
    <source>
        <dbReference type="EMBL" id="HAN26496.1"/>
    </source>
</evidence>
<accession>A0A3C1KJT7</accession>
<dbReference type="STRING" id="1121937.GCA_000423125_02917"/>
<dbReference type="EMBL" id="DMND01000037">
    <property type="protein sequence ID" value="HAN26496.1"/>
    <property type="molecule type" value="Genomic_DNA"/>
</dbReference>
<keyword evidence="1" id="KW-0472">Membrane</keyword>
<feature type="transmembrane region" description="Helical" evidence="1">
    <location>
        <begin position="142"/>
        <end position="161"/>
    </location>
</feature>
<organism evidence="2 3">
    <name type="scientific">Haliea salexigens</name>
    <dbReference type="NCBI Taxonomy" id="287487"/>
    <lineage>
        <taxon>Bacteria</taxon>
        <taxon>Pseudomonadati</taxon>
        <taxon>Pseudomonadota</taxon>
        <taxon>Gammaproteobacteria</taxon>
        <taxon>Cellvibrionales</taxon>
        <taxon>Halieaceae</taxon>
        <taxon>Haliea</taxon>
    </lineage>
</organism>
<gene>
    <name evidence="2" type="ORF">DCP75_01975</name>
</gene>
<comment type="caution">
    <text evidence="2">The sequence shown here is derived from an EMBL/GenBank/DDBJ whole genome shotgun (WGS) entry which is preliminary data.</text>
</comment>
<protein>
    <recommendedName>
        <fullName evidence="4">Guanylate cyclase domain-containing protein</fullName>
    </recommendedName>
</protein>
<reference evidence="2 3" key="1">
    <citation type="journal article" date="2018" name="Nat. Biotechnol.">
        <title>A standardized bacterial taxonomy based on genome phylogeny substantially revises the tree of life.</title>
        <authorList>
            <person name="Parks D.H."/>
            <person name="Chuvochina M."/>
            <person name="Waite D.W."/>
            <person name="Rinke C."/>
            <person name="Skarshewski A."/>
            <person name="Chaumeil P.A."/>
            <person name="Hugenholtz P."/>
        </authorList>
    </citation>
    <scope>NUCLEOTIDE SEQUENCE [LARGE SCALE GENOMIC DNA]</scope>
    <source>
        <strain evidence="2">UBA9158</strain>
    </source>
</reference>
<evidence type="ECO:0008006" key="4">
    <source>
        <dbReference type="Google" id="ProtNLM"/>
    </source>
</evidence>
<keyword evidence="1" id="KW-1133">Transmembrane helix</keyword>